<sequence length="715" mass="74325">MAEPQTQAPANEPVERVEETPAQTEQPEQATSVPAQPEADAGAASFQAQQERMKALHKNCAEGDVLGVRGILSGSLELLESIDPATGLTPMLQAIYANQVEVVKELMMAGAYPPPPTVTSEPAILAVLYPQLPPAQFGMPPAPAHFAPMPNPGSSSEFAGSEFAPIFPGNGQHRTSVSQERHHDANKLPPTEVSKTIPCRNFPNCRYGDACVFQHPQPQHFYTSAPYQPAEFVPGGFPGMSMYYGMPPPAPFVPLDAQTPAFAPPMPPAQHRQSVDVNGAAPVAVSPAAPAPIPLNGSVETNGVPAQTSAPSQQAPVFHPRAAGMNGFPVNQMPFPQQAGFDQSKKGHHVKRMSFGGVPKAAWAVNGGGPAATLARQAALGSWSNGQPPACVFFQNSKCRNGEMCKFPHIMPDGTDSRHPDVIAGTVAAAPVSTNPNFRPPTRGRVPVGNNFHFERQQHFMKVQAMRQQQVASRASQPSTGTSSPAEKTETVAETEAASAAPASEESAAPKAEPAANAVPVAPKAQVSAQAAPRTRSVPNTRAHSPNANVPTNSRAPRIGGRSAQVGNGQAARSTSIPAVAKEVKQKLPSADDFPALAGSTGSLNGDSGVIVKPGPYGNKTAAQVLSAPAPPKPVATESEEVKAGSRSRTSSVGQGLSTESDDEAVVISIKETPEASTVPSVSATPSSVPKAPISFASIASKTSTETPMMVASQA</sequence>
<feature type="compositionally biased region" description="Low complexity" evidence="2">
    <location>
        <begin position="492"/>
        <end position="525"/>
    </location>
</feature>
<feature type="region of interest" description="Disordered" evidence="2">
    <location>
        <begin position="627"/>
        <end position="664"/>
    </location>
</feature>
<evidence type="ECO:0000256" key="2">
    <source>
        <dbReference type="SAM" id="MobiDB-lite"/>
    </source>
</evidence>
<feature type="zinc finger region" description="C3H1-type" evidence="1">
    <location>
        <begin position="385"/>
        <end position="412"/>
    </location>
</feature>
<dbReference type="EMBL" id="JABELV010000015">
    <property type="protein sequence ID" value="KAG7570915.1"/>
    <property type="molecule type" value="Genomic_DNA"/>
</dbReference>
<comment type="caution">
    <text evidence="4">The sequence shown here is derived from an EMBL/GenBank/DDBJ whole genome shotgun (WGS) entry which is preliminary data.</text>
</comment>
<feature type="region of interest" description="Disordered" evidence="2">
    <location>
        <begin position="1"/>
        <end position="50"/>
    </location>
</feature>
<dbReference type="InterPro" id="IPR000571">
    <property type="entry name" value="Znf_CCCH"/>
</dbReference>
<evidence type="ECO:0000313" key="5">
    <source>
        <dbReference type="Proteomes" id="UP000812966"/>
    </source>
</evidence>
<keyword evidence="1" id="KW-0862">Zinc</keyword>
<evidence type="ECO:0000256" key="1">
    <source>
        <dbReference type="PROSITE-ProRule" id="PRU00723"/>
    </source>
</evidence>
<dbReference type="Proteomes" id="UP000812966">
    <property type="component" value="Unassembled WGS sequence"/>
</dbReference>
<proteinExistence type="predicted"/>
<feature type="domain" description="C3H1-type" evidence="3">
    <location>
        <begin position="385"/>
        <end position="412"/>
    </location>
</feature>
<name>A0A8K0JQ73_9TREE</name>
<keyword evidence="5" id="KW-1185">Reference proteome</keyword>
<feature type="compositionally biased region" description="Low complexity" evidence="2">
    <location>
        <begin position="20"/>
        <end position="31"/>
    </location>
</feature>
<protein>
    <recommendedName>
        <fullName evidence="3">C3H1-type domain-containing protein</fullName>
    </recommendedName>
</protein>
<feature type="compositionally biased region" description="Polar residues" evidence="2">
    <location>
        <begin position="466"/>
        <end position="484"/>
    </location>
</feature>
<feature type="zinc finger region" description="C3H1-type" evidence="1">
    <location>
        <begin position="194"/>
        <end position="218"/>
    </location>
</feature>
<feature type="compositionally biased region" description="Polar residues" evidence="2">
    <location>
        <begin position="565"/>
        <end position="575"/>
    </location>
</feature>
<feature type="domain" description="C3H1-type" evidence="3">
    <location>
        <begin position="194"/>
        <end position="218"/>
    </location>
</feature>
<feature type="region of interest" description="Disordered" evidence="2">
    <location>
        <begin position="463"/>
        <end position="575"/>
    </location>
</feature>
<dbReference type="SMART" id="SM00356">
    <property type="entry name" value="ZnF_C3H1"/>
    <property type="match status" value="2"/>
</dbReference>
<keyword evidence="1" id="KW-0479">Metal-binding</keyword>
<gene>
    <name evidence="4" type="ORF">FFLO_01113</name>
</gene>
<keyword evidence="1" id="KW-0863">Zinc-finger</keyword>
<feature type="region of interest" description="Disordered" evidence="2">
    <location>
        <begin position="172"/>
        <end position="192"/>
    </location>
</feature>
<evidence type="ECO:0000259" key="3">
    <source>
        <dbReference type="PROSITE" id="PS50103"/>
    </source>
</evidence>
<reference evidence="4" key="1">
    <citation type="submission" date="2020-04" db="EMBL/GenBank/DDBJ databases">
        <title>Analysis of mating type loci in Filobasidium floriforme.</title>
        <authorList>
            <person name="Nowrousian M."/>
        </authorList>
    </citation>
    <scope>NUCLEOTIDE SEQUENCE</scope>
    <source>
        <strain evidence="4">CBS 6242</strain>
    </source>
</reference>
<evidence type="ECO:0000313" key="4">
    <source>
        <dbReference type="EMBL" id="KAG7570915.1"/>
    </source>
</evidence>
<organism evidence="4 5">
    <name type="scientific">Filobasidium floriforme</name>
    <dbReference type="NCBI Taxonomy" id="5210"/>
    <lineage>
        <taxon>Eukaryota</taxon>
        <taxon>Fungi</taxon>
        <taxon>Dikarya</taxon>
        <taxon>Basidiomycota</taxon>
        <taxon>Agaricomycotina</taxon>
        <taxon>Tremellomycetes</taxon>
        <taxon>Filobasidiales</taxon>
        <taxon>Filobasidiaceae</taxon>
        <taxon>Filobasidium</taxon>
    </lineage>
</organism>
<dbReference type="AlphaFoldDB" id="A0A8K0JQ73"/>
<dbReference type="GO" id="GO:0008270">
    <property type="term" value="F:zinc ion binding"/>
    <property type="evidence" value="ECO:0007669"/>
    <property type="project" value="UniProtKB-KW"/>
</dbReference>
<feature type="compositionally biased region" description="Polar residues" evidence="2">
    <location>
        <begin position="647"/>
        <end position="659"/>
    </location>
</feature>
<accession>A0A8K0JQ73</accession>
<feature type="compositionally biased region" description="Polar residues" evidence="2">
    <location>
        <begin position="537"/>
        <end position="555"/>
    </location>
</feature>
<dbReference type="PROSITE" id="PS50103">
    <property type="entry name" value="ZF_C3H1"/>
    <property type="match status" value="2"/>
</dbReference>